<reference evidence="1 2" key="1">
    <citation type="submission" date="2019-11" db="EMBL/GenBank/DDBJ databases">
        <title>Nocardia sp. nov. CT2-14 isolated from soil.</title>
        <authorList>
            <person name="Kanchanasin P."/>
            <person name="Tanasupawat S."/>
            <person name="Yuki M."/>
            <person name="Kudo T."/>
        </authorList>
    </citation>
    <scope>NUCLEOTIDE SEQUENCE [LARGE SCALE GENOMIC DNA]</scope>
    <source>
        <strain evidence="1 2">CT2-14</strain>
    </source>
</reference>
<accession>A0A6I3L3I5</accession>
<proteinExistence type="predicted"/>
<dbReference type="RefSeq" id="WP_154790268.1">
    <property type="nucleotide sequence ID" value="NZ_WMBB01000011.1"/>
</dbReference>
<keyword evidence="2" id="KW-1185">Reference proteome</keyword>
<sequence length="142" mass="16147">MTDKPSTAPDSTSAREALRVFNKYVTNRLMRPVAGRKYWYASLIQHIGRRTGTKYATPIVAEPTANGFIIPLPYGTRVDWLRNLQHTGTSTLTRRGRTYAVGTPRIIDAAAAQTLLTPRRQRQFRRFHIDNFVTVELARTDS</sequence>
<evidence type="ECO:0000313" key="2">
    <source>
        <dbReference type="Proteomes" id="UP000432464"/>
    </source>
</evidence>
<name>A0A6I3L3I5_9NOCA</name>
<gene>
    <name evidence="1" type="ORF">GLP40_24195</name>
</gene>
<dbReference type="Gene3D" id="2.30.110.10">
    <property type="entry name" value="Electron Transport, Fmn-binding Protein, Chain A"/>
    <property type="match status" value="1"/>
</dbReference>
<comment type="caution">
    <text evidence="1">The sequence shown here is derived from an EMBL/GenBank/DDBJ whole genome shotgun (WGS) entry which is preliminary data.</text>
</comment>
<evidence type="ECO:0000313" key="1">
    <source>
        <dbReference type="EMBL" id="MTE15858.1"/>
    </source>
</evidence>
<dbReference type="InterPro" id="IPR012349">
    <property type="entry name" value="Split_barrel_FMN-bd"/>
</dbReference>
<dbReference type="EMBL" id="WMBB01000011">
    <property type="protein sequence ID" value="MTE15858.1"/>
    <property type="molecule type" value="Genomic_DNA"/>
</dbReference>
<organism evidence="1 2">
    <name type="scientific">Nocardia aurantiaca</name>
    <dbReference type="NCBI Taxonomy" id="2675850"/>
    <lineage>
        <taxon>Bacteria</taxon>
        <taxon>Bacillati</taxon>
        <taxon>Actinomycetota</taxon>
        <taxon>Actinomycetes</taxon>
        <taxon>Mycobacteriales</taxon>
        <taxon>Nocardiaceae</taxon>
        <taxon>Nocardia</taxon>
    </lineage>
</organism>
<protein>
    <submittedName>
        <fullName evidence="1">Nitroreductase</fullName>
    </submittedName>
</protein>
<dbReference type="Proteomes" id="UP000432464">
    <property type="component" value="Unassembled WGS sequence"/>
</dbReference>
<dbReference type="AlphaFoldDB" id="A0A6I3L3I5"/>